<evidence type="ECO:0000256" key="3">
    <source>
        <dbReference type="ARBA" id="ARBA00022692"/>
    </source>
</evidence>
<evidence type="ECO:0000256" key="4">
    <source>
        <dbReference type="ARBA" id="ARBA00022989"/>
    </source>
</evidence>
<evidence type="ECO:0000313" key="9">
    <source>
        <dbReference type="Proteomes" id="UP001153269"/>
    </source>
</evidence>
<dbReference type="GO" id="GO:0009986">
    <property type="term" value="C:cell surface"/>
    <property type="evidence" value="ECO:0007669"/>
    <property type="project" value="TreeGrafter"/>
</dbReference>
<feature type="transmembrane region" description="Helical" evidence="7">
    <location>
        <begin position="406"/>
        <end position="435"/>
    </location>
</feature>
<reference evidence="8" key="1">
    <citation type="submission" date="2020-03" db="EMBL/GenBank/DDBJ databases">
        <authorList>
            <person name="Weist P."/>
        </authorList>
    </citation>
    <scope>NUCLEOTIDE SEQUENCE</scope>
</reference>
<keyword evidence="5 7" id="KW-0472">Membrane</keyword>
<dbReference type="PANTHER" id="PTHR22730:SF4">
    <property type="entry name" value="PROMININ-1-A-LIKE"/>
    <property type="match status" value="1"/>
</dbReference>
<dbReference type="InterPro" id="IPR008795">
    <property type="entry name" value="Prominin"/>
</dbReference>
<dbReference type="Proteomes" id="UP001153269">
    <property type="component" value="Unassembled WGS sequence"/>
</dbReference>
<name>A0A9N7UFL1_PLEPL</name>
<accession>A0A9N7UFL1</accession>
<dbReference type="GO" id="GO:0016324">
    <property type="term" value="C:apical plasma membrane"/>
    <property type="evidence" value="ECO:0007669"/>
    <property type="project" value="TreeGrafter"/>
</dbReference>
<evidence type="ECO:0000313" key="8">
    <source>
        <dbReference type="EMBL" id="CAB1429163.1"/>
    </source>
</evidence>
<evidence type="ECO:0000256" key="2">
    <source>
        <dbReference type="ARBA" id="ARBA00006058"/>
    </source>
</evidence>
<organism evidence="8 9">
    <name type="scientific">Pleuronectes platessa</name>
    <name type="common">European plaice</name>
    <dbReference type="NCBI Taxonomy" id="8262"/>
    <lineage>
        <taxon>Eukaryota</taxon>
        <taxon>Metazoa</taxon>
        <taxon>Chordata</taxon>
        <taxon>Craniata</taxon>
        <taxon>Vertebrata</taxon>
        <taxon>Euteleostomi</taxon>
        <taxon>Actinopterygii</taxon>
        <taxon>Neopterygii</taxon>
        <taxon>Teleostei</taxon>
        <taxon>Neoteleostei</taxon>
        <taxon>Acanthomorphata</taxon>
        <taxon>Carangaria</taxon>
        <taxon>Pleuronectiformes</taxon>
        <taxon>Pleuronectoidei</taxon>
        <taxon>Pleuronectidae</taxon>
        <taxon>Pleuronectes</taxon>
    </lineage>
</organism>
<keyword evidence="4 7" id="KW-1133">Transmembrane helix</keyword>
<comment type="subcellular location">
    <subcellularLocation>
        <location evidence="1">Cell projection</location>
        <location evidence="1">Microvillus membrane</location>
        <topology evidence="1">Multi-pass membrane protein</topology>
    </subcellularLocation>
</comment>
<dbReference type="EMBL" id="CADEAL010001113">
    <property type="protein sequence ID" value="CAB1429163.1"/>
    <property type="molecule type" value="Genomic_DNA"/>
</dbReference>
<dbReference type="AlphaFoldDB" id="A0A9N7UFL1"/>
<gene>
    <name evidence="8" type="ORF">PLEPLA_LOCUS17138</name>
</gene>
<dbReference type="Pfam" id="PF05478">
    <property type="entry name" value="Prominin"/>
    <property type="match status" value="1"/>
</dbReference>
<evidence type="ECO:0000256" key="7">
    <source>
        <dbReference type="SAM" id="Phobius"/>
    </source>
</evidence>
<feature type="transmembrane region" description="Helical" evidence="7">
    <location>
        <begin position="456"/>
        <end position="481"/>
    </location>
</feature>
<protein>
    <submittedName>
        <fullName evidence="8">Uncharacterized protein</fullName>
    </submittedName>
</protein>
<keyword evidence="9" id="KW-1185">Reference proteome</keyword>
<feature type="transmembrane region" description="Helical" evidence="7">
    <location>
        <begin position="89"/>
        <end position="119"/>
    </location>
</feature>
<dbReference type="GO" id="GO:0015485">
    <property type="term" value="F:cholesterol binding"/>
    <property type="evidence" value="ECO:0007669"/>
    <property type="project" value="TreeGrafter"/>
</dbReference>
<evidence type="ECO:0000256" key="1">
    <source>
        <dbReference type="ARBA" id="ARBA00004475"/>
    </source>
</evidence>
<sequence length="809" mass="89744">MLVGLSLSQSAPPQTACPATAPLHLTEVEYQDTAAKDTGLGFMAPLVQSFLHTVQPDPFPEEIILKTINSYPQATSDQELIKEALVYEVGFLVCAAIGVLYIVLMPIVGFFLACCRCCGNCGGRMYQKQTSSIDCRRRTLYWSTLVTTLIILAGNICMFRSNEALKVSVDETPVQLNKTLDNIQTFLTAVPQQIQDVIDESNKTIQEVTRNLDDIGPKLGAEVQRRFTGTLDQALLPVRRLNQETRSISVQLKELNSSLARLQSSMDRVQGNITDVKTRINRTLSKPQCPVCADLKAELQTQTLDIAVTITIPSELQSAVDEVIRINLTARVEEVESFFDSIPQTVADETKDMVRKSKQQLGEVQTQISEISTKIPLTSLTKTSESLSQVHGQINIVTAEVKNYEYIRWGVCVALCCVVLLVVVCNLLGLVLGPLGLTPSADPTKRSCTSDCGGTFLVMGAGFSFLFSWLFMIVVVLLFLVGGNVYVLVCRPWNDGQLLKFIDSTNLSTQITQTLGLETKISLSDIYRDCEENKPVWTTLHLNELINLDEVLNVSKYTEQIKKEFENTDIPLSTINLLSPEVKNQLSSFSSKANDLDSSAFTQQINNVSRINLNTTADKLELAATQVDAATGEELRSEASDLRKIQANIESTIIPQLENLNSSVKSLQSMMEEINGTVGEVLRNVGVAQDFLNTNTTQIIKTESMKFLDCQLGYFITYADWAKLAITQEVGRCQPIAGALNSAEIIVCQYVVQSLNAFWCSLGWCLIFFIPSIILSIKLAKYYRRMKRSDVYDEHVVITNIPRAHMKIP</sequence>
<keyword evidence="6" id="KW-0325">Glycoprotein</keyword>
<comment type="caution">
    <text evidence="8">The sequence shown here is derived from an EMBL/GenBank/DDBJ whole genome shotgun (WGS) entry which is preliminary data.</text>
</comment>
<feature type="transmembrane region" description="Helical" evidence="7">
    <location>
        <begin position="756"/>
        <end position="777"/>
    </location>
</feature>
<proteinExistence type="inferred from homology"/>
<evidence type="ECO:0000256" key="5">
    <source>
        <dbReference type="ARBA" id="ARBA00023136"/>
    </source>
</evidence>
<keyword evidence="3 7" id="KW-0812">Transmembrane</keyword>
<dbReference type="GO" id="GO:0031528">
    <property type="term" value="C:microvillus membrane"/>
    <property type="evidence" value="ECO:0007669"/>
    <property type="project" value="UniProtKB-SubCell"/>
</dbReference>
<comment type="similarity">
    <text evidence="2">Belongs to the prominin family.</text>
</comment>
<dbReference type="GO" id="GO:0071914">
    <property type="term" value="C:prominosome"/>
    <property type="evidence" value="ECO:0007669"/>
    <property type="project" value="TreeGrafter"/>
</dbReference>
<dbReference type="PANTHER" id="PTHR22730">
    <property type="entry name" value="PROMININ PROM PROTEIN"/>
    <property type="match status" value="1"/>
</dbReference>
<dbReference type="GO" id="GO:0005929">
    <property type="term" value="C:cilium"/>
    <property type="evidence" value="ECO:0007669"/>
    <property type="project" value="TreeGrafter"/>
</dbReference>
<evidence type="ECO:0000256" key="6">
    <source>
        <dbReference type="ARBA" id="ARBA00023180"/>
    </source>
</evidence>